<evidence type="ECO:0000313" key="10">
    <source>
        <dbReference type="Proteomes" id="UP000238823"/>
    </source>
</evidence>
<dbReference type="InterPro" id="IPR008984">
    <property type="entry name" value="SMAD_FHA_dom_sf"/>
</dbReference>
<dbReference type="PANTHER" id="PTHR43671:SF13">
    <property type="entry name" value="SERINE_THREONINE-PROTEIN KINASE NEK2"/>
    <property type="match status" value="1"/>
</dbReference>
<dbReference type="InterPro" id="IPR000719">
    <property type="entry name" value="Prot_kinase_dom"/>
</dbReference>
<keyword evidence="4 7" id="KW-0547">Nucleotide-binding</keyword>
<dbReference type="Gene3D" id="3.30.200.20">
    <property type="entry name" value="Phosphorylase Kinase, domain 1"/>
    <property type="match status" value="1"/>
</dbReference>
<evidence type="ECO:0000256" key="2">
    <source>
        <dbReference type="ARBA" id="ARBA00012513"/>
    </source>
</evidence>
<dbReference type="InterPro" id="IPR000253">
    <property type="entry name" value="FHA_dom"/>
</dbReference>
<dbReference type="EMBL" id="PVNL01000075">
    <property type="protein sequence ID" value="PRQ06421.1"/>
    <property type="molecule type" value="Genomic_DNA"/>
</dbReference>
<keyword evidence="3 9" id="KW-0808">Transferase</keyword>
<accession>A0A2S9YMV4</accession>
<dbReference type="PROSITE" id="PS50011">
    <property type="entry name" value="PROTEIN_KINASE_DOM"/>
    <property type="match status" value="1"/>
</dbReference>
<dbReference type="PANTHER" id="PTHR43671">
    <property type="entry name" value="SERINE/THREONINE-PROTEIN KINASE NEK"/>
    <property type="match status" value="1"/>
</dbReference>
<dbReference type="CDD" id="cd00060">
    <property type="entry name" value="FHA"/>
    <property type="match status" value="1"/>
</dbReference>
<keyword evidence="5 9" id="KW-0418">Kinase</keyword>
<feature type="domain" description="Protein kinase" evidence="8">
    <location>
        <begin position="34"/>
        <end position="314"/>
    </location>
</feature>
<organism evidence="9 10">
    <name type="scientific">Enhygromyxa salina</name>
    <dbReference type="NCBI Taxonomy" id="215803"/>
    <lineage>
        <taxon>Bacteria</taxon>
        <taxon>Pseudomonadati</taxon>
        <taxon>Myxococcota</taxon>
        <taxon>Polyangia</taxon>
        <taxon>Nannocystales</taxon>
        <taxon>Nannocystaceae</taxon>
        <taxon>Enhygromyxa</taxon>
    </lineage>
</organism>
<evidence type="ECO:0000256" key="6">
    <source>
        <dbReference type="ARBA" id="ARBA00022840"/>
    </source>
</evidence>
<dbReference type="AlphaFoldDB" id="A0A2S9YMV4"/>
<evidence type="ECO:0000256" key="7">
    <source>
        <dbReference type="PROSITE-ProRule" id="PRU10141"/>
    </source>
</evidence>
<evidence type="ECO:0000256" key="3">
    <source>
        <dbReference type="ARBA" id="ARBA00022679"/>
    </source>
</evidence>
<evidence type="ECO:0000256" key="1">
    <source>
        <dbReference type="ARBA" id="ARBA00010886"/>
    </source>
</evidence>
<dbReference type="SUPFAM" id="SSF56112">
    <property type="entry name" value="Protein kinase-like (PK-like)"/>
    <property type="match status" value="1"/>
</dbReference>
<reference evidence="9 10" key="1">
    <citation type="submission" date="2018-03" db="EMBL/GenBank/DDBJ databases">
        <title>Draft Genome Sequences of the Obligatory Marine Myxobacteria Enhygromyxa salina SWB007.</title>
        <authorList>
            <person name="Poehlein A."/>
            <person name="Moghaddam J.A."/>
            <person name="Harms H."/>
            <person name="Alanjari M."/>
            <person name="Koenig G.M."/>
            <person name="Daniel R."/>
            <person name="Schaeberle T.F."/>
        </authorList>
    </citation>
    <scope>NUCLEOTIDE SEQUENCE [LARGE SCALE GENOMIC DNA]</scope>
    <source>
        <strain evidence="9 10">SWB007</strain>
    </source>
</reference>
<dbReference type="InterPro" id="IPR050660">
    <property type="entry name" value="NEK_Ser/Thr_kinase"/>
</dbReference>
<dbReference type="SMART" id="SM00220">
    <property type="entry name" value="S_TKc"/>
    <property type="match status" value="1"/>
</dbReference>
<dbReference type="PROSITE" id="PS00108">
    <property type="entry name" value="PROTEIN_KINASE_ST"/>
    <property type="match status" value="1"/>
</dbReference>
<proteinExistence type="inferred from homology"/>
<dbReference type="GO" id="GO:0005524">
    <property type="term" value="F:ATP binding"/>
    <property type="evidence" value="ECO:0007669"/>
    <property type="project" value="UniProtKB-UniRule"/>
</dbReference>
<evidence type="ECO:0000256" key="5">
    <source>
        <dbReference type="ARBA" id="ARBA00022777"/>
    </source>
</evidence>
<dbReference type="PROSITE" id="PS00107">
    <property type="entry name" value="PROTEIN_KINASE_ATP"/>
    <property type="match status" value="1"/>
</dbReference>
<evidence type="ECO:0000259" key="8">
    <source>
        <dbReference type="PROSITE" id="PS50011"/>
    </source>
</evidence>
<dbReference type="Pfam" id="PF00498">
    <property type="entry name" value="FHA"/>
    <property type="match status" value="1"/>
</dbReference>
<dbReference type="Pfam" id="PF00069">
    <property type="entry name" value="Pkinase"/>
    <property type="match status" value="1"/>
</dbReference>
<dbReference type="InterPro" id="IPR011009">
    <property type="entry name" value="Kinase-like_dom_sf"/>
</dbReference>
<dbReference type="InterPro" id="IPR017441">
    <property type="entry name" value="Protein_kinase_ATP_BS"/>
</dbReference>
<gene>
    <name evidence="9" type="primary">prkC_23</name>
    <name evidence="9" type="ORF">ENSA7_38910</name>
</gene>
<keyword evidence="6 7" id="KW-0067">ATP-binding</keyword>
<sequence>MRLVLPSDGWPQASERCTTMPLELQPGDVYAGNIQILSVLGKGAFACVYKVIVPGYEQPMALKLTKEPVTAGDQAQRALREITILRSLTNPHVVKSFDCGLRPDGHIYMLMDFLEGKPLDEWHDFASPLPPPQAVSLVHQVCLGLAEAHAKGIVHRDVKPENIFVESSGHIRLLDFGLARSWDGSPVVGVNATKAHMVVGTPHYSQPEQLKTRELSPASDIYSLGMILYELLSGCSPFHRERSLVTIKAEFSKQPLMWLKCHSESPIVPLDEQPGCANLPSSLVRGIMRALDKDPAARPPDASALANILGHVLHRDMSVSVAANLRILHPGETRPVDRVFLPGSYRIGSGERCEIKLRHDSVLRVHAVVEWSGIPNRPQLRPITGDGSVQLNDQPIHKPVELADHDEFCVGDYRLGIAF</sequence>
<comment type="caution">
    <text evidence="9">The sequence shown here is derived from an EMBL/GenBank/DDBJ whole genome shotgun (WGS) entry which is preliminary data.</text>
</comment>
<dbReference type="SUPFAM" id="SSF49879">
    <property type="entry name" value="SMAD/FHA domain"/>
    <property type="match status" value="1"/>
</dbReference>
<dbReference type="CDD" id="cd14014">
    <property type="entry name" value="STKc_PknB_like"/>
    <property type="match status" value="1"/>
</dbReference>
<dbReference type="Gene3D" id="2.60.200.20">
    <property type="match status" value="1"/>
</dbReference>
<dbReference type="InterPro" id="IPR008271">
    <property type="entry name" value="Ser/Thr_kinase_AS"/>
</dbReference>
<protein>
    <recommendedName>
        <fullName evidence="2">non-specific serine/threonine protein kinase</fullName>
        <ecNumber evidence="2">2.7.11.1</ecNumber>
    </recommendedName>
</protein>
<dbReference type="Gene3D" id="1.10.510.10">
    <property type="entry name" value="Transferase(Phosphotransferase) domain 1"/>
    <property type="match status" value="1"/>
</dbReference>
<evidence type="ECO:0000313" key="9">
    <source>
        <dbReference type="EMBL" id="PRQ06421.1"/>
    </source>
</evidence>
<feature type="binding site" evidence="7">
    <location>
        <position position="63"/>
    </location>
    <ligand>
        <name>ATP</name>
        <dbReference type="ChEBI" id="CHEBI:30616"/>
    </ligand>
</feature>
<dbReference type="EC" id="2.7.11.1" evidence="2"/>
<name>A0A2S9YMV4_9BACT</name>
<comment type="similarity">
    <text evidence="1">Belongs to the protein kinase superfamily. NEK Ser/Thr protein kinase family. NIMA subfamily.</text>
</comment>
<dbReference type="Proteomes" id="UP000238823">
    <property type="component" value="Unassembled WGS sequence"/>
</dbReference>
<evidence type="ECO:0000256" key="4">
    <source>
        <dbReference type="ARBA" id="ARBA00022741"/>
    </source>
</evidence>
<dbReference type="RefSeq" id="WP_181233919.1">
    <property type="nucleotide sequence ID" value="NZ_PVNL01000075.1"/>
</dbReference>
<dbReference type="GO" id="GO:0004674">
    <property type="term" value="F:protein serine/threonine kinase activity"/>
    <property type="evidence" value="ECO:0007669"/>
    <property type="project" value="UniProtKB-EC"/>
</dbReference>